<keyword evidence="1" id="KW-1015">Disulfide bond</keyword>
<dbReference type="Proteomes" id="UP000722336">
    <property type="component" value="Unassembled WGS sequence"/>
</dbReference>
<keyword evidence="3" id="KW-0812">Transmembrane</keyword>
<dbReference type="PROSITE" id="PS50240">
    <property type="entry name" value="TRYPSIN_DOM"/>
    <property type="match status" value="1"/>
</dbReference>
<sequence length="411" mass="42777">MKSKYLLGAAIAFAIPASAVATPLADASSKITAPRLLPQTQADLINGNNEVAPDEFTGVGELVMFQNNGQAFVCTASLISADTLLSASHCLDFGDRGTRGQGYDRIEFRTGTNWRQPEAVYQVESILLNPDYIGFGEPNGPENDIALLKLSAPVSNGEEIYSIYRDSDEHGQIHTKVGGGTTGYGANGTTPTPSAADRANGARGGLDGIKRSGVNIWENINNGLGYSDNFLLADFDNGTDANNLFEKLDIALEFFGIDNGEFGGTGVRDANGNVIDYGVGGGDSGGPTFINGLIAGVTSFGSTFSPFFGGCGPGAGADYNGDGVISDFEMSPDFDSSEQGEATFSTARNGCLNSSWGELNGDTRVSRYQDFVDAGLNGDLAFSLLVPAPGAIGLLGLGVLGLVAARRRRAA</sequence>
<dbReference type="PANTHER" id="PTHR24276">
    <property type="entry name" value="POLYSERASE-RELATED"/>
    <property type="match status" value="1"/>
</dbReference>
<keyword evidence="3" id="KW-1133">Transmembrane helix</keyword>
<evidence type="ECO:0000259" key="5">
    <source>
        <dbReference type="PROSITE" id="PS50240"/>
    </source>
</evidence>
<accession>A0ABS6SBR4</accession>
<proteinExistence type="predicted"/>
<evidence type="ECO:0000256" key="3">
    <source>
        <dbReference type="SAM" id="Phobius"/>
    </source>
</evidence>
<keyword evidence="6" id="KW-0378">Hydrolase</keyword>
<comment type="caution">
    <text evidence="6">The sequence shown here is derived from an EMBL/GenBank/DDBJ whole genome shotgun (WGS) entry which is preliminary data.</text>
</comment>
<evidence type="ECO:0000256" key="1">
    <source>
        <dbReference type="ARBA" id="ARBA00023157"/>
    </source>
</evidence>
<organism evidence="6 7">
    <name type="scientific">Pacificimonas pallii</name>
    <dbReference type="NCBI Taxonomy" id="2827236"/>
    <lineage>
        <taxon>Bacteria</taxon>
        <taxon>Pseudomonadati</taxon>
        <taxon>Pseudomonadota</taxon>
        <taxon>Alphaproteobacteria</taxon>
        <taxon>Sphingomonadales</taxon>
        <taxon>Sphingosinicellaceae</taxon>
        <taxon>Pacificimonas</taxon>
    </lineage>
</organism>
<keyword evidence="3" id="KW-0472">Membrane</keyword>
<dbReference type="SMART" id="SM00020">
    <property type="entry name" value="Tryp_SPc"/>
    <property type="match status" value="1"/>
</dbReference>
<dbReference type="EC" id="3.4.21.-" evidence="6"/>
<name>A0ABS6SBR4_9SPHN</name>
<dbReference type="RefSeq" id="WP_218443653.1">
    <property type="nucleotide sequence ID" value="NZ_JAGSPA010000001.1"/>
</dbReference>
<evidence type="ECO:0000256" key="4">
    <source>
        <dbReference type="SAM" id="SignalP"/>
    </source>
</evidence>
<dbReference type="GO" id="GO:0016787">
    <property type="term" value="F:hydrolase activity"/>
    <property type="evidence" value="ECO:0007669"/>
    <property type="project" value="UniProtKB-KW"/>
</dbReference>
<dbReference type="InterPro" id="IPR018114">
    <property type="entry name" value="TRYPSIN_HIS"/>
</dbReference>
<dbReference type="InterPro" id="IPR050430">
    <property type="entry name" value="Peptidase_S1"/>
</dbReference>
<feature type="compositionally biased region" description="Gly residues" evidence="2">
    <location>
        <begin position="177"/>
        <end position="186"/>
    </location>
</feature>
<evidence type="ECO:0000313" key="6">
    <source>
        <dbReference type="EMBL" id="MBV7255356.1"/>
    </source>
</evidence>
<dbReference type="Pfam" id="PF00089">
    <property type="entry name" value="Trypsin"/>
    <property type="match status" value="1"/>
</dbReference>
<feature type="signal peptide" evidence="4">
    <location>
        <begin position="1"/>
        <end position="21"/>
    </location>
</feature>
<evidence type="ECO:0000313" key="7">
    <source>
        <dbReference type="Proteomes" id="UP000722336"/>
    </source>
</evidence>
<keyword evidence="7" id="KW-1185">Reference proteome</keyword>
<keyword evidence="4" id="KW-0732">Signal</keyword>
<feature type="transmembrane region" description="Helical" evidence="3">
    <location>
        <begin position="380"/>
        <end position="405"/>
    </location>
</feature>
<protein>
    <submittedName>
        <fullName evidence="6">Trypsin-like serine protease</fullName>
        <ecNumber evidence="6">3.4.21.-</ecNumber>
    </submittedName>
</protein>
<dbReference type="Pfam" id="PF07589">
    <property type="entry name" value="PEP-CTERM"/>
    <property type="match status" value="1"/>
</dbReference>
<dbReference type="InterPro" id="IPR013424">
    <property type="entry name" value="Ice-binding_C"/>
</dbReference>
<feature type="domain" description="Peptidase S1" evidence="5">
    <location>
        <begin position="44"/>
        <end position="377"/>
    </location>
</feature>
<feature type="region of interest" description="Disordered" evidence="2">
    <location>
        <begin position="177"/>
        <end position="202"/>
    </location>
</feature>
<evidence type="ECO:0000256" key="2">
    <source>
        <dbReference type="SAM" id="MobiDB-lite"/>
    </source>
</evidence>
<feature type="chain" id="PRO_5046308091" evidence="4">
    <location>
        <begin position="22"/>
        <end position="411"/>
    </location>
</feature>
<dbReference type="NCBIfam" id="TIGR02595">
    <property type="entry name" value="PEP_CTERM"/>
    <property type="match status" value="1"/>
</dbReference>
<gene>
    <name evidence="6" type="ORF">KCG44_01015</name>
</gene>
<dbReference type="PANTHER" id="PTHR24276:SF98">
    <property type="entry name" value="FI18310P1-RELATED"/>
    <property type="match status" value="1"/>
</dbReference>
<dbReference type="InterPro" id="IPR001254">
    <property type="entry name" value="Trypsin_dom"/>
</dbReference>
<reference evidence="6 7" key="1">
    <citation type="submission" date="2021-04" db="EMBL/GenBank/DDBJ databases">
        <authorList>
            <person name="Pira H."/>
            <person name="Risdian C."/>
            <person name="Wink J."/>
        </authorList>
    </citation>
    <scope>NUCLEOTIDE SEQUENCE [LARGE SCALE GENOMIC DNA]</scope>
    <source>
        <strain evidence="6 7">WHA3</strain>
    </source>
</reference>
<dbReference type="EMBL" id="JAGSPA010000001">
    <property type="protein sequence ID" value="MBV7255356.1"/>
    <property type="molecule type" value="Genomic_DNA"/>
</dbReference>
<dbReference type="PROSITE" id="PS00134">
    <property type="entry name" value="TRYPSIN_HIS"/>
    <property type="match status" value="1"/>
</dbReference>